<keyword evidence="2" id="KW-1185">Reference proteome</keyword>
<accession>A0A9P0DUB3</accession>
<evidence type="ECO:0000313" key="2">
    <source>
        <dbReference type="Proteomes" id="UP001153737"/>
    </source>
</evidence>
<gene>
    <name evidence="1" type="ORF">PHAECO_LOCUS12528</name>
</gene>
<dbReference type="AlphaFoldDB" id="A0A9P0DUB3"/>
<dbReference type="EMBL" id="OU896715">
    <property type="protein sequence ID" value="CAH1183608.1"/>
    <property type="molecule type" value="Genomic_DNA"/>
</dbReference>
<protein>
    <recommendedName>
        <fullName evidence="3">DUF4806 domain-containing protein</fullName>
    </recommendedName>
</protein>
<proteinExistence type="predicted"/>
<dbReference type="OrthoDB" id="6780942at2759"/>
<dbReference type="PANTHER" id="PTHR34153">
    <property type="entry name" value="SI:CH211-262H13.3-RELATED-RELATED"/>
    <property type="match status" value="1"/>
</dbReference>
<evidence type="ECO:0000313" key="1">
    <source>
        <dbReference type="EMBL" id="CAH1183608.1"/>
    </source>
</evidence>
<reference evidence="1" key="1">
    <citation type="submission" date="2022-01" db="EMBL/GenBank/DDBJ databases">
        <authorList>
            <person name="King R."/>
        </authorList>
    </citation>
    <scope>NUCLEOTIDE SEQUENCE</scope>
</reference>
<dbReference type="Proteomes" id="UP001153737">
    <property type="component" value="Chromosome 9"/>
</dbReference>
<name>A0A9P0DUB3_PHACE</name>
<organism evidence="1 2">
    <name type="scientific">Phaedon cochleariae</name>
    <name type="common">Mustard beetle</name>
    <dbReference type="NCBI Taxonomy" id="80249"/>
    <lineage>
        <taxon>Eukaryota</taxon>
        <taxon>Metazoa</taxon>
        <taxon>Ecdysozoa</taxon>
        <taxon>Arthropoda</taxon>
        <taxon>Hexapoda</taxon>
        <taxon>Insecta</taxon>
        <taxon>Pterygota</taxon>
        <taxon>Neoptera</taxon>
        <taxon>Endopterygota</taxon>
        <taxon>Coleoptera</taxon>
        <taxon>Polyphaga</taxon>
        <taxon>Cucujiformia</taxon>
        <taxon>Chrysomeloidea</taxon>
        <taxon>Chrysomelidae</taxon>
        <taxon>Chrysomelinae</taxon>
        <taxon>Chrysomelini</taxon>
        <taxon>Phaedon</taxon>
    </lineage>
</organism>
<sequence>MSALNFIAALCRQSLVSYVWLAPLLKYFCCVGTIGTCTHALSQPQRNIVLFSLHTFQHSNGRHCVLFDVNIVVVCCLVVVIQDFKLLWICVQFSCGIIGILHIMEENKYLVVEFPEETDENGTVTMSIISSSWLFEKNGCLYCHWPAYFKSDIIKDKAIQSHLVLIEDKCVVCPIRVKYSTDDFYRARKKLQHLEVESQTESENEQKRVPKKPIYKDYEQFSEDSNDHVPIIPLPKKQIFTPLTNVDIGTSVSKRKITVPKPTTKSKLEDDVESLGEAASISQASDGSSSLRSCISCQENKALITEILRQLQINKEDLSYLIRLTKGKSESNVPIPIEFTQIKEFNELILFNNSLNEDSKFAEACNNFQFVGGKDVPDTTRRILNRLMSNDLAITTNWTGRNNKNGFIDMKNIIKLIHVSVRNNPLIQPPTLDEVENLIKGWLRSATDREGGRARRFLKK</sequence>
<reference evidence="1" key="2">
    <citation type="submission" date="2022-10" db="EMBL/GenBank/DDBJ databases">
        <authorList>
            <consortium name="ENA_rothamsted_submissions"/>
            <consortium name="culmorum"/>
            <person name="King R."/>
        </authorList>
    </citation>
    <scope>NUCLEOTIDE SEQUENCE</scope>
</reference>
<evidence type="ECO:0008006" key="3">
    <source>
        <dbReference type="Google" id="ProtNLM"/>
    </source>
</evidence>
<dbReference type="PANTHER" id="PTHR34153:SF2">
    <property type="entry name" value="SI:CH211-262H13.3-RELATED"/>
    <property type="match status" value="1"/>
</dbReference>